<accession>A0AAP4FZG9</accession>
<evidence type="ECO:0000313" key="1">
    <source>
        <dbReference type="EMBL" id="MDK9366440.1"/>
    </source>
</evidence>
<dbReference type="Proteomes" id="UP001223214">
    <property type="component" value="Unassembled WGS sequence"/>
</dbReference>
<evidence type="ECO:0000313" key="2">
    <source>
        <dbReference type="Proteomes" id="UP001223214"/>
    </source>
</evidence>
<dbReference type="Gene3D" id="3.20.170.10">
    <property type="entry name" value="ADP-ribosylation domain"/>
    <property type="match status" value="1"/>
</dbReference>
<name>A0AAP4FZG9_9ENTR</name>
<comment type="caution">
    <text evidence="1">The sequence shown here is derived from an EMBL/GenBank/DDBJ whole genome shotgun (WGS) entry which is preliminary data.</text>
</comment>
<sequence>MAIYYTLDRSAQCESDQIFTYEMIAPNDWLRNDDGTLMGFAVSRHGKQYLNGSLHNNPNSNNVAIEFIFELIRRQHFPDKTTRFCCMFAAETLEGAQAFRATTQWNRPYKIFSIEHNGPIHRGDMNLLSSSGNMFEVERRAMAYWCGETYEMYPGYQPYWEILIPLPVRMGKIVQNIA</sequence>
<keyword evidence="2" id="KW-1185">Reference proteome</keyword>
<reference evidence="1 2" key="1">
    <citation type="submission" date="2023-06" db="EMBL/GenBank/DDBJ databases">
        <title>Identification and characterization of antibiotic-resistant Gram-negative bacteria.</title>
        <authorList>
            <person name="Cho G.-S."/>
            <person name="Lee J."/>
            <person name="Tai E."/>
            <person name="Jeong S."/>
            <person name="Kim I."/>
            <person name="Kim B.-E."/>
            <person name="Jeong M.-I."/>
            <person name="Oh K.-K."/>
            <person name="Franz C.M.A.P."/>
        </authorList>
    </citation>
    <scope>NUCLEOTIDE SEQUENCE [LARGE SCALE GENOMIC DNA]</scope>
    <source>
        <strain evidence="1 2">V106_12</strain>
    </source>
</reference>
<proteinExistence type="predicted"/>
<dbReference type="AlphaFoldDB" id="A0AAP4FZG9"/>
<dbReference type="EMBL" id="JASSOM010000095">
    <property type="protein sequence ID" value="MDK9366440.1"/>
    <property type="molecule type" value="Genomic_DNA"/>
</dbReference>
<protein>
    <submittedName>
        <fullName evidence="1">DUF2441 domain-containing protein</fullName>
    </submittedName>
</protein>
<dbReference type="Pfam" id="PF10386">
    <property type="entry name" value="DUF2441"/>
    <property type="match status" value="1"/>
</dbReference>
<organism evidence="1 2">
    <name type="scientific">Lelliottia wanjuensis</name>
    <dbReference type="NCBI Taxonomy" id="3050585"/>
    <lineage>
        <taxon>Bacteria</taxon>
        <taxon>Pseudomonadati</taxon>
        <taxon>Pseudomonadota</taxon>
        <taxon>Gammaproteobacteria</taxon>
        <taxon>Enterobacterales</taxon>
        <taxon>Enterobacteriaceae</taxon>
        <taxon>Lelliottia</taxon>
    </lineage>
</organism>
<dbReference type="InterPro" id="IPR018840">
    <property type="entry name" value="DUF2441"/>
</dbReference>
<dbReference type="RefSeq" id="WP_285150524.1">
    <property type="nucleotide sequence ID" value="NZ_JASSOM010000095.1"/>
</dbReference>
<dbReference type="SUPFAM" id="SSF56399">
    <property type="entry name" value="ADP-ribosylation"/>
    <property type="match status" value="1"/>
</dbReference>
<gene>
    <name evidence="1" type="ORF">QQF32_24905</name>
</gene>